<dbReference type="InterPro" id="IPR021770">
    <property type="entry name" value="DUF3335"/>
</dbReference>
<evidence type="ECO:0000259" key="3">
    <source>
        <dbReference type="PROSITE" id="PS51186"/>
    </source>
</evidence>
<dbReference type="AlphaFoldDB" id="W6M2V3"/>
<reference evidence="4" key="2">
    <citation type="submission" date="2014-03" db="EMBL/GenBank/DDBJ databases">
        <title>Candidatus Competibacter-lineage genomes retrieved from metagenomes reveal functional metabolic diversity.</title>
        <authorList>
            <person name="McIlroy S.J."/>
            <person name="Albertsen M."/>
            <person name="Andresen E.K."/>
            <person name="Saunders A.M."/>
            <person name="Kristiansen R."/>
            <person name="Stokholm-Bjerregaard M."/>
            <person name="Nielsen K.L."/>
            <person name="Nielsen P.H."/>
        </authorList>
    </citation>
    <scope>NUCLEOTIDE SEQUENCE</scope>
    <source>
        <strain evidence="4">Run_A_D11</strain>
    </source>
</reference>
<dbReference type="CDD" id="cd04301">
    <property type="entry name" value="NAT_SF"/>
    <property type="match status" value="1"/>
</dbReference>
<dbReference type="PANTHER" id="PTHR43877:SF2">
    <property type="entry name" value="AMINOALKYLPHOSPHONATE N-ACETYLTRANSFERASE-RELATED"/>
    <property type="match status" value="1"/>
</dbReference>
<keyword evidence="2" id="KW-0012">Acyltransferase</keyword>
<evidence type="ECO:0000256" key="1">
    <source>
        <dbReference type="ARBA" id="ARBA00022679"/>
    </source>
</evidence>
<feature type="domain" description="N-acetyltransferase" evidence="3">
    <location>
        <begin position="5"/>
        <end position="151"/>
    </location>
</feature>
<dbReference type="STRING" id="1400863.BN873_10075"/>
<proteinExistence type="predicted"/>
<keyword evidence="5" id="KW-1185">Reference proteome</keyword>
<dbReference type="Pfam" id="PF00583">
    <property type="entry name" value="Acetyltransf_1"/>
    <property type="match status" value="1"/>
</dbReference>
<dbReference type="Gene3D" id="3.40.630.30">
    <property type="match status" value="1"/>
</dbReference>
<dbReference type="PANTHER" id="PTHR43877">
    <property type="entry name" value="AMINOALKYLPHOSPHONATE N-ACETYLTRANSFERASE-RELATED-RELATED"/>
    <property type="match status" value="1"/>
</dbReference>
<dbReference type="GO" id="GO:0016747">
    <property type="term" value="F:acyltransferase activity, transferring groups other than amino-acyl groups"/>
    <property type="evidence" value="ECO:0007669"/>
    <property type="project" value="InterPro"/>
</dbReference>
<dbReference type="Proteomes" id="UP000035760">
    <property type="component" value="Unassembled WGS sequence"/>
</dbReference>
<dbReference type="Pfam" id="PF11814">
    <property type="entry name" value="DUF3335"/>
    <property type="match status" value="1"/>
</dbReference>
<gene>
    <name evidence="4" type="ORF">BN873_10075</name>
</gene>
<dbReference type="Gene3D" id="3.90.70.10">
    <property type="entry name" value="Cysteine proteinases"/>
    <property type="match status" value="1"/>
</dbReference>
<dbReference type="EMBL" id="CBTJ020000001">
    <property type="protein sequence ID" value="CDI00819.1"/>
    <property type="molecule type" value="Genomic_DNA"/>
</dbReference>
<evidence type="ECO:0000313" key="5">
    <source>
        <dbReference type="Proteomes" id="UP000035760"/>
    </source>
</evidence>
<sequence>MSQIAMLRHATLDDVPILLAMERRCFTTDRLSRRSFRHLLTHGNAVTLLAEQNGEIQGYVLLLFSRGTSTARLYSIAVAPEYVRQGLADRLVAAAEKAALERSCVSMRLEVRRDNTASLRLFQRRGFRQFEVTPDYYEDHMDALRFEKRLIPDLRTELIKVPYYPQSLDFTCGPAALMMAMKALDPAMELNRTLELRLWREATTIFMTSGHGGCGPYGLALSAYRRGFSLEIHVNEDGVFLVDSVRSAEKKEVMRLVQEDWIDELSRLPVLLRRGSLGVDELRQKCDAGGIALVLISSYRIYGERFPHWVVVTGFDAHYIYVHDPLVDVKAGETVTDSINMPIPHREFQRMARYGKAGQKAVLILYSASCRPELPTPFTAVTG</sequence>
<comment type="caution">
    <text evidence="4">The sequence shown here is derived from an EMBL/GenBank/DDBJ whole genome shotgun (WGS) entry which is preliminary data.</text>
</comment>
<dbReference type="SUPFAM" id="SSF55729">
    <property type="entry name" value="Acyl-CoA N-acyltransferases (Nat)"/>
    <property type="match status" value="1"/>
</dbReference>
<evidence type="ECO:0000313" key="4">
    <source>
        <dbReference type="EMBL" id="CDI00819.1"/>
    </source>
</evidence>
<accession>W6M2V3</accession>
<dbReference type="InterPro" id="IPR050832">
    <property type="entry name" value="Bact_Acetyltransf"/>
</dbReference>
<protein>
    <submittedName>
        <fullName evidence="4">GCN5-related N-acetyltransferase</fullName>
    </submittedName>
</protein>
<dbReference type="InterPro" id="IPR000182">
    <property type="entry name" value="GNAT_dom"/>
</dbReference>
<keyword evidence="1" id="KW-0808">Transferase</keyword>
<reference evidence="4" key="1">
    <citation type="submission" date="2013-07" db="EMBL/GenBank/DDBJ databases">
        <authorList>
            <person name="McIlroy S."/>
        </authorList>
    </citation>
    <scope>NUCLEOTIDE SEQUENCE [LARGE SCALE GENOMIC DNA]</scope>
    <source>
        <strain evidence="4">Run_A_D11</strain>
    </source>
</reference>
<organism evidence="4 5">
    <name type="scientific">Candidatus Competibacter denitrificans Run_A_D11</name>
    <dbReference type="NCBI Taxonomy" id="1400863"/>
    <lineage>
        <taxon>Bacteria</taxon>
        <taxon>Pseudomonadati</taxon>
        <taxon>Pseudomonadota</taxon>
        <taxon>Gammaproteobacteria</taxon>
        <taxon>Candidatus Competibacteraceae</taxon>
        <taxon>Candidatus Competibacter</taxon>
    </lineage>
</organism>
<name>W6M2V3_9GAMM</name>
<dbReference type="InterPro" id="IPR016181">
    <property type="entry name" value="Acyl_CoA_acyltransferase"/>
</dbReference>
<dbReference type="PROSITE" id="PS51186">
    <property type="entry name" value="GNAT"/>
    <property type="match status" value="1"/>
</dbReference>
<evidence type="ECO:0000256" key="2">
    <source>
        <dbReference type="ARBA" id="ARBA00023315"/>
    </source>
</evidence>